<dbReference type="SUPFAM" id="SSF116734">
    <property type="entry name" value="DNA methylase specificity domain"/>
    <property type="match status" value="2"/>
</dbReference>
<evidence type="ECO:0000313" key="5">
    <source>
        <dbReference type="EMBL" id="TYZ24690.1"/>
    </source>
</evidence>
<evidence type="ECO:0000256" key="1">
    <source>
        <dbReference type="ARBA" id="ARBA00010923"/>
    </source>
</evidence>
<evidence type="ECO:0000256" key="3">
    <source>
        <dbReference type="ARBA" id="ARBA00023125"/>
    </source>
</evidence>
<organism evidence="5 6">
    <name type="scientific">Selenomonas ruminis</name>
    <dbReference type="NCBI Taxonomy" id="2593411"/>
    <lineage>
        <taxon>Bacteria</taxon>
        <taxon>Bacillati</taxon>
        <taxon>Bacillota</taxon>
        <taxon>Negativicutes</taxon>
        <taxon>Selenomonadales</taxon>
        <taxon>Selenomonadaceae</taxon>
        <taxon>Selenomonas</taxon>
    </lineage>
</organism>
<dbReference type="AlphaFoldDB" id="A0A5D6WA43"/>
<proteinExistence type="inferred from homology"/>
<evidence type="ECO:0000259" key="4">
    <source>
        <dbReference type="Pfam" id="PF01420"/>
    </source>
</evidence>
<name>A0A5D6WA43_9FIRM</name>
<dbReference type="Proteomes" id="UP000323646">
    <property type="component" value="Unassembled WGS sequence"/>
</dbReference>
<comment type="similarity">
    <text evidence="1">Belongs to the type-I restriction system S methylase family.</text>
</comment>
<keyword evidence="3" id="KW-0238">DNA-binding</keyword>
<dbReference type="RefSeq" id="WP_149170319.1">
    <property type="nucleotide sequence ID" value="NZ_VTOY01000001.1"/>
</dbReference>
<protein>
    <submittedName>
        <fullName evidence="5">Restriction endonuclease subunit S</fullName>
    </submittedName>
</protein>
<keyword evidence="6" id="KW-1185">Reference proteome</keyword>
<dbReference type="InterPro" id="IPR044946">
    <property type="entry name" value="Restrct_endonuc_typeI_TRD_sf"/>
</dbReference>
<dbReference type="GO" id="GO:0004519">
    <property type="term" value="F:endonuclease activity"/>
    <property type="evidence" value="ECO:0007669"/>
    <property type="project" value="UniProtKB-KW"/>
</dbReference>
<dbReference type="PANTHER" id="PTHR30408">
    <property type="entry name" value="TYPE-1 RESTRICTION ENZYME ECOKI SPECIFICITY PROTEIN"/>
    <property type="match status" value="1"/>
</dbReference>
<dbReference type="InterPro" id="IPR052021">
    <property type="entry name" value="Type-I_RS_S_subunit"/>
</dbReference>
<keyword evidence="2" id="KW-0680">Restriction system</keyword>
<keyword evidence="5" id="KW-0378">Hydrolase</keyword>
<gene>
    <name evidence="5" type="ORF">FZ040_01190</name>
</gene>
<dbReference type="InterPro" id="IPR000055">
    <property type="entry name" value="Restrct_endonuc_typeI_TRD"/>
</dbReference>
<reference evidence="5 6" key="1">
    <citation type="submission" date="2019-08" db="EMBL/GenBank/DDBJ databases">
        <title>Selenomonas sp. mPRGC5 and Selenomonas sp. mPRGC8 isolated from ruminal fluid of dairy goat (Capra hircus).</title>
        <authorList>
            <person name="Poothong S."/>
            <person name="Nuengjamnong C."/>
            <person name="Tanasupawat S."/>
        </authorList>
    </citation>
    <scope>NUCLEOTIDE SEQUENCE [LARGE SCALE GENOMIC DNA]</scope>
    <source>
        <strain evidence="6">mPRGC5</strain>
    </source>
</reference>
<keyword evidence="5" id="KW-0255">Endonuclease</keyword>
<dbReference type="GO" id="GO:0009307">
    <property type="term" value="P:DNA restriction-modification system"/>
    <property type="evidence" value="ECO:0007669"/>
    <property type="project" value="UniProtKB-KW"/>
</dbReference>
<dbReference type="OrthoDB" id="9811611at2"/>
<sequence>MNRAITQILYEVAEIIMGQSPESESYNDKGDGIPFYQGKSDFGEVYPTVRMYCTSPKKIAMANDILMSVRAPIGDVNIAREKCCIGRGLAAIRPRGENNLKYLFYLLDYYKERLAEQGTGSTFKAVGKDILKEFKIPVWNLEKQQMIADIVDEIQQLIFIRREALSVLDELVKSRFVEMFGDMRTNPMGWRQSTVGKECYYIKDGPHKSPSYVSEETGIPFISTRNIVNGSGIDWSTAKYISKEDYDSCVKKCYPQKGDILYSKGGTTGIAKLVDTDRKFANWVHVAVLKFRDNLDGKFFESMLNMDYCYAQSQRLTKGIVNKDFVLSAIAQVKIFVPPKELQIQYRKFVEQADKSKLSIQQSIENLQTLKAKLMQEYFG</sequence>
<dbReference type="CDD" id="cd17245">
    <property type="entry name" value="RMtype1_S_TteMORF1547P-TRD2-CR2_Aco12261I-TRD1-CR1_like"/>
    <property type="match status" value="1"/>
</dbReference>
<dbReference type="Gene3D" id="3.90.220.20">
    <property type="entry name" value="DNA methylase specificity domains"/>
    <property type="match status" value="2"/>
</dbReference>
<comment type="caution">
    <text evidence="5">The sequence shown here is derived from an EMBL/GenBank/DDBJ whole genome shotgun (WGS) entry which is preliminary data.</text>
</comment>
<dbReference type="GO" id="GO:0003677">
    <property type="term" value="F:DNA binding"/>
    <property type="evidence" value="ECO:0007669"/>
    <property type="project" value="UniProtKB-KW"/>
</dbReference>
<dbReference type="EMBL" id="VTOY01000001">
    <property type="protein sequence ID" value="TYZ24690.1"/>
    <property type="molecule type" value="Genomic_DNA"/>
</dbReference>
<dbReference type="PANTHER" id="PTHR30408:SF12">
    <property type="entry name" value="TYPE I RESTRICTION ENZYME MJAVIII SPECIFICITY SUBUNIT"/>
    <property type="match status" value="1"/>
</dbReference>
<feature type="domain" description="Type I restriction modification DNA specificity" evidence="4">
    <location>
        <begin position="10"/>
        <end position="158"/>
    </location>
</feature>
<keyword evidence="5" id="KW-0540">Nuclease</keyword>
<accession>A0A5D6WA43</accession>
<evidence type="ECO:0000313" key="6">
    <source>
        <dbReference type="Proteomes" id="UP000323646"/>
    </source>
</evidence>
<dbReference type="Pfam" id="PF01420">
    <property type="entry name" value="Methylase_S"/>
    <property type="match status" value="2"/>
</dbReference>
<evidence type="ECO:0000256" key="2">
    <source>
        <dbReference type="ARBA" id="ARBA00022747"/>
    </source>
</evidence>
<feature type="domain" description="Type I restriction modification DNA specificity" evidence="4">
    <location>
        <begin position="214"/>
        <end position="365"/>
    </location>
</feature>